<dbReference type="Proteomes" id="UP001057738">
    <property type="component" value="Chromosome"/>
</dbReference>
<dbReference type="SUPFAM" id="SSF49265">
    <property type="entry name" value="Fibronectin type III"/>
    <property type="match status" value="1"/>
</dbReference>
<keyword evidence="6" id="KW-0146">Chitin degradation</keyword>
<dbReference type="SMART" id="SM00637">
    <property type="entry name" value="CBD_II"/>
    <property type="match status" value="1"/>
</dbReference>
<dbReference type="SUPFAM" id="SSF49384">
    <property type="entry name" value="Carbohydrate-binding domain"/>
    <property type="match status" value="1"/>
</dbReference>
<dbReference type="InterPro" id="IPR013783">
    <property type="entry name" value="Ig-like_fold"/>
</dbReference>
<dbReference type="PANTHER" id="PTHR11177:SF317">
    <property type="entry name" value="CHITINASE 12-RELATED"/>
    <property type="match status" value="1"/>
</dbReference>
<comment type="catalytic activity">
    <reaction evidence="1">
        <text>Random endo-hydrolysis of N-acetyl-beta-D-glucosaminide (1-&gt;4)-beta-linkages in chitin and chitodextrins.</text>
        <dbReference type="EC" id="3.2.1.14"/>
    </reaction>
</comment>
<dbReference type="InterPro" id="IPR036116">
    <property type="entry name" value="FN3_sf"/>
</dbReference>
<evidence type="ECO:0000259" key="13">
    <source>
        <dbReference type="PROSITE" id="PS51173"/>
    </source>
</evidence>
<keyword evidence="5 10" id="KW-0378">Hydrolase</keyword>
<evidence type="ECO:0000259" key="14">
    <source>
        <dbReference type="PROSITE" id="PS51910"/>
    </source>
</evidence>
<dbReference type="CDD" id="cd00063">
    <property type="entry name" value="FN3"/>
    <property type="match status" value="1"/>
</dbReference>
<evidence type="ECO:0000256" key="1">
    <source>
        <dbReference type="ARBA" id="ARBA00000822"/>
    </source>
</evidence>
<keyword evidence="7" id="KW-0119">Carbohydrate metabolism</keyword>
<evidence type="ECO:0000256" key="5">
    <source>
        <dbReference type="ARBA" id="ARBA00022801"/>
    </source>
</evidence>
<dbReference type="InterPro" id="IPR050314">
    <property type="entry name" value="Glycosyl_Hydrlase_18"/>
</dbReference>
<dbReference type="InterPro" id="IPR001579">
    <property type="entry name" value="Glyco_hydro_18_chit_AS"/>
</dbReference>
<dbReference type="EMBL" id="CP102514">
    <property type="protein sequence ID" value="UUY49938.1"/>
    <property type="molecule type" value="Genomic_DNA"/>
</dbReference>
<dbReference type="Gene3D" id="3.20.20.80">
    <property type="entry name" value="Glycosidases"/>
    <property type="match status" value="1"/>
</dbReference>
<evidence type="ECO:0000256" key="9">
    <source>
        <dbReference type="ARBA" id="ARBA00023326"/>
    </source>
</evidence>
<feature type="domain" description="CBM2" evidence="13">
    <location>
        <begin position="54"/>
        <end position="161"/>
    </location>
</feature>
<accession>A0ABY5Q2N8</accession>
<sequence>MSQPAPRPRRTYGGAPLSTASPPPTRRTRFFTRVAAVVAALALPVTGLVALAGPAQAAAAATATYTKVSDWGSGFEGKWVVKNTGTTTLSSWTVEWDYPAGTSVTSAWDATVTGSGTHWTAKNVGWNGTLAPGATASFGFNGSGSGAPSGCRINGASCDGGTQPGDTPPTAPGAPAASNVADTSLTLTWTPATDDKGVKNYDVYRGSAKVATVTGTSYADSGLTKGTTYTYSVTARDTVDQTGPSSGSTTVTTTGGVIPPDPGDKVKLGYFTNWGVYGRNYHVKNLVTSGTAGRITHINYAFGNVQNGQCTIGDAYADYDKAYTADQSVDGVADTWDQPLRGNFNQLRKLKKAYPNIKILWSFGGWTWSGGFPQAAANPAAFAQSCYNLVEDPRWADVFDGIDLDWEYPNACGLSCDTSGPAAFKNLMQAVKTRFGANNLVTAAITADASDGGKIDKADYAGAAQYTDFYNVMTYDFFGAWAAQGPTAPHSPLTSYAGIPQAGFNSADAIVKLKAKGVPGSKLNLGIGFYGRGWTGVTQAAPGGTATGPAPGTYEQGIEDYKVLKNSCPATGTVAGTAYAKCGSNWWSYDTPATIAGKMTWAKQQGLRGAFYWEFSGDTANGELANAVHTGLR</sequence>
<protein>
    <recommendedName>
        <fullName evidence="3">chitinase</fullName>
        <ecNumber evidence="3">3.2.1.14</ecNumber>
    </recommendedName>
</protein>
<evidence type="ECO:0000256" key="4">
    <source>
        <dbReference type="ARBA" id="ARBA00022729"/>
    </source>
</evidence>
<dbReference type="InterPro" id="IPR001223">
    <property type="entry name" value="Glyco_hydro18_cat"/>
</dbReference>
<dbReference type="PROSITE" id="PS51173">
    <property type="entry name" value="CBM2"/>
    <property type="match status" value="1"/>
</dbReference>
<dbReference type="SUPFAM" id="SSF51445">
    <property type="entry name" value="(Trans)glycosidases"/>
    <property type="match status" value="1"/>
</dbReference>
<evidence type="ECO:0000256" key="2">
    <source>
        <dbReference type="ARBA" id="ARBA00009121"/>
    </source>
</evidence>
<dbReference type="PROSITE" id="PS00561">
    <property type="entry name" value="CBM2_A"/>
    <property type="match status" value="1"/>
</dbReference>
<dbReference type="SMART" id="SM00060">
    <property type="entry name" value="FN3"/>
    <property type="match status" value="1"/>
</dbReference>
<feature type="region of interest" description="Disordered" evidence="11">
    <location>
        <begin position="157"/>
        <end position="178"/>
    </location>
</feature>
<organism evidence="15 16">
    <name type="scientific">Streptomyces yangpuensis</name>
    <dbReference type="NCBI Taxonomy" id="1648182"/>
    <lineage>
        <taxon>Bacteria</taxon>
        <taxon>Bacillati</taxon>
        <taxon>Actinomycetota</taxon>
        <taxon>Actinomycetes</taxon>
        <taxon>Kitasatosporales</taxon>
        <taxon>Streptomycetaceae</taxon>
        <taxon>Streptomyces</taxon>
    </lineage>
</organism>
<dbReference type="InterPro" id="IPR029070">
    <property type="entry name" value="Chitinase_insertion_sf"/>
</dbReference>
<dbReference type="CDD" id="cd06548">
    <property type="entry name" value="GH18_chitinase"/>
    <property type="match status" value="1"/>
</dbReference>
<keyword evidence="9" id="KW-0624">Polysaccharide degradation</keyword>
<evidence type="ECO:0000256" key="11">
    <source>
        <dbReference type="SAM" id="MobiDB-lite"/>
    </source>
</evidence>
<dbReference type="PROSITE" id="PS51910">
    <property type="entry name" value="GH18_2"/>
    <property type="match status" value="1"/>
</dbReference>
<feature type="region of interest" description="Disordered" evidence="11">
    <location>
        <begin position="238"/>
        <end position="260"/>
    </location>
</feature>
<dbReference type="Gene3D" id="2.60.40.290">
    <property type="match status" value="1"/>
</dbReference>
<dbReference type="InterPro" id="IPR008965">
    <property type="entry name" value="CBM2/CBM3_carb-bd_dom_sf"/>
</dbReference>
<name>A0ABY5Q2N8_9ACTN</name>
<keyword evidence="4" id="KW-0732">Signal</keyword>
<dbReference type="Pfam" id="PF00553">
    <property type="entry name" value="CBM_2"/>
    <property type="match status" value="1"/>
</dbReference>
<comment type="similarity">
    <text evidence="2">Belongs to the glycosyl hydrolase 18 family. Chitinase class II subfamily.</text>
</comment>
<dbReference type="InterPro" id="IPR011583">
    <property type="entry name" value="Chitinase_II/V-like_cat"/>
</dbReference>
<dbReference type="PANTHER" id="PTHR11177">
    <property type="entry name" value="CHITINASE"/>
    <property type="match status" value="1"/>
</dbReference>
<dbReference type="InterPro" id="IPR001919">
    <property type="entry name" value="CBD2"/>
</dbReference>
<keyword evidence="8 10" id="KW-0326">Glycosidase</keyword>
<reference evidence="15" key="1">
    <citation type="submission" date="2022-08" db="EMBL/GenBank/DDBJ databases">
        <authorList>
            <person name="Tian L."/>
        </authorList>
    </citation>
    <scope>NUCLEOTIDE SEQUENCE</scope>
    <source>
        <strain evidence="15">CM253</strain>
    </source>
</reference>
<dbReference type="InterPro" id="IPR003961">
    <property type="entry name" value="FN3_dom"/>
</dbReference>
<evidence type="ECO:0000256" key="3">
    <source>
        <dbReference type="ARBA" id="ARBA00012729"/>
    </source>
</evidence>
<dbReference type="InterPro" id="IPR018366">
    <property type="entry name" value="CBM2_CS"/>
</dbReference>
<dbReference type="InterPro" id="IPR017853">
    <property type="entry name" value="GH"/>
</dbReference>
<dbReference type="Pfam" id="PF00704">
    <property type="entry name" value="Glyco_hydro_18"/>
    <property type="match status" value="1"/>
</dbReference>
<evidence type="ECO:0000313" key="16">
    <source>
        <dbReference type="Proteomes" id="UP001057738"/>
    </source>
</evidence>
<feature type="domain" description="GH18" evidence="14">
    <location>
        <begin position="265"/>
        <end position="633"/>
    </location>
</feature>
<dbReference type="EC" id="3.2.1.14" evidence="3"/>
<evidence type="ECO:0000313" key="15">
    <source>
        <dbReference type="EMBL" id="UUY49938.1"/>
    </source>
</evidence>
<feature type="region of interest" description="Disordered" evidence="11">
    <location>
        <begin position="1"/>
        <end position="25"/>
    </location>
</feature>
<evidence type="ECO:0000256" key="6">
    <source>
        <dbReference type="ARBA" id="ARBA00023024"/>
    </source>
</evidence>
<proteinExistence type="inferred from homology"/>
<feature type="compositionally biased region" description="Low complexity" evidence="11">
    <location>
        <begin position="242"/>
        <end position="258"/>
    </location>
</feature>
<dbReference type="SMART" id="SM00636">
    <property type="entry name" value="Glyco_18"/>
    <property type="match status" value="1"/>
</dbReference>
<gene>
    <name evidence="15" type="ORF">NRK68_23525</name>
</gene>
<evidence type="ECO:0000256" key="10">
    <source>
        <dbReference type="RuleBase" id="RU000489"/>
    </source>
</evidence>
<dbReference type="GeneID" id="95576483"/>
<evidence type="ECO:0000256" key="8">
    <source>
        <dbReference type="ARBA" id="ARBA00023295"/>
    </source>
</evidence>
<dbReference type="SUPFAM" id="SSF54556">
    <property type="entry name" value="Chitinase insertion domain"/>
    <property type="match status" value="1"/>
</dbReference>
<dbReference type="Pfam" id="PF00041">
    <property type="entry name" value="fn3"/>
    <property type="match status" value="1"/>
</dbReference>
<evidence type="ECO:0000259" key="12">
    <source>
        <dbReference type="PROSITE" id="PS50853"/>
    </source>
</evidence>
<dbReference type="RefSeq" id="WP_183067352.1">
    <property type="nucleotide sequence ID" value="NZ_CP102514.1"/>
</dbReference>
<dbReference type="GO" id="GO:0016787">
    <property type="term" value="F:hydrolase activity"/>
    <property type="evidence" value="ECO:0007669"/>
    <property type="project" value="UniProtKB-KW"/>
</dbReference>
<dbReference type="Gene3D" id="3.10.50.10">
    <property type="match status" value="1"/>
</dbReference>
<dbReference type="Gene3D" id="2.60.40.10">
    <property type="entry name" value="Immunoglobulins"/>
    <property type="match status" value="1"/>
</dbReference>
<dbReference type="PROSITE" id="PS01095">
    <property type="entry name" value="GH18_1"/>
    <property type="match status" value="1"/>
</dbReference>
<dbReference type="InterPro" id="IPR012291">
    <property type="entry name" value="CBM2_carb-bd_dom_sf"/>
</dbReference>
<keyword evidence="16" id="KW-1185">Reference proteome</keyword>
<feature type="domain" description="Fibronectin type-III" evidence="12">
    <location>
        <begin position="171"/>
        <end position="256"/>
    </location>
</feature>
<evidence type="ECO:0000256" key="7">
    <source>
        <dbReference type="ARBA" id="ARBA00023277"/>
    </source>
</evidence>
<dbReference type="PROSITE" id="PS50853">
    <property type="entry name" value="FN3"/>
    <property type="match status" value="1"/>
</dbReference>